<dbReference type="PANTHER" id="PTHR40628">
    <property type="entry name" value="CHROMO DOMAIN-CONTAINING PROTEIN"/>
    <property type="match status" value="1"/>
</dbReference>
<sequence length="324" mass="36259">MSTKGSEKGLCPDWLFSNTSNVHVARDREWFTEYYPWNSIASDPFGGALAVVGIGMVELSLKRSPKRSGPRAHAKLRLQNVLHVPTSICNVLGGLASDCPDISLKAMGNGLGGVLTDTSGRQIAYLSPHEYRGLPLLKLSGPPVGPRVGLSGFGRDPDVNYWIRVTWSASEREKWAAYQQNMPDPCDAAKSCFESMATTSEPYTADEKSWLRKHWGGEFKFLLAHGLNIHKDEDREEGQRMVRATMANGDENDGEAELSQNAWDPQGHFADHHFSGEELEIIERGWATFENFMLSFGLKFYKDEDFREAKAIVRGMMDHEKDED</sequence>
<dbReference type="PANTHER" id="PTHR40628:SF1">
    <property type="entry name" value="CHROMO DOMAIN-CONTAINING PROTEIN"/>
    <property type="match status" value="1"/>
</dbReference>
<dbReference type="GeneID" id="98180202"/>
<dbReference type="RefSeq" id="XP_070920980.1">
    <property type="nucleotide sequence ID" value="XM_071064879.1"/>
</dbReference>
<gene>
    <name evidence="1" type="ORF">MFIFM68171_09460</name>
</gene>
<proteinExistence type="predicted"/>
<protein>
    <submittedName>
        <fullName evidence="1">Uncharacterized protein</fullName>
    </submittedName>
</protein>
<comment type="caution">
    <text evidence="1">The sequence shown here is derived from an EMBL/GenBank/DDBJ whole genome shotgun (WGS) entry which is preliminary data.</text>
</comment>
<name>A0ABQ0GNC0_9PEZI</name>
<keyword evidence="2" id="KW-1185">Reference proteome</keyword>
<reference evidence="1 2" key="1">
    <citation type="submission" date="2024-09" db="EMBL/GenBank/DDBJ databases">
        <title>Itraconazole resistance in Madurella fahalii resulting from another homologue of gene encoding cytochrome P450 14-alpha sterol demethylase (CYP51).</title>
        <authorList>
            <person name="Yoshioka I."/>
            <person name="Fahal A.H."/>
            <person name="Kaneko S."/>
            <person name="Yaguchi T."/>
        </authorList>
    </citation>
    <scope>NUCLEOTIDE SEQUENCE [LARGE SCALE GENOMIC DNA]</scope>
    <source>
        <strain evidence="1 2">IFM 68171</strain>
    </source>
</reference>
<organism evidence="1 2">
    <name type="scientific">Madurella fahalii</name>
    <dbReference type="NCBI Taxonomy" id="1157608"/>
    <lineage>
        <taxon>Eukaryota</taxon>
        <taxon>Fungi</taxon>
        <taxon>Dikarya</taxon>
        <taxon>Ascomycota</taxon>
        <taxon>Pezizomycotina</taxon>
        <taxon>Sordariomycetes</taxon>
        <taxon>Sordariomycetidae</taxon>
        <taxon>Sordariales</taxon>
        <taxon>Sordariales incertae sedis</taxon>
        <taxon>Madurella</taxon>
    </lineage>
</organism>
<accession>A0ABQ0GNC0</accession>
<dbReference type="Proteomes" id="UP001628179">
    <property type="component" value="Unassembled WGS sequence"/>
</dbReference>
<evidence type="ECO:0000313" key="1">
    <source>
        <dbReference type="EMBL" id="GAB1319250.1"/>
    </source>
</evidence>
<dbReference type="EMBL" id="BAAFSV010000005">
    <property type="protein sequence ID" value="GAB1319250.1"/>
    <property type="molecule type" value="Genomic_DNA"/>
</dbReference>
<evidence type="ECO:0000313" key="2">
    <source>
        <dbReference type="Proteomes" id="UP001628179"/>
    </source>
</evidence>